<keyword evidence="4" id="KW-1185">Reference proteome</keyword>
<dbReference type="Proteomes" id="UP000516437">
    <property type="component" value="Chromosome 8"/>
</dbReference>
<comment type="caution">
    <text evidence="3">The sequence shown here is derived from an EMBL/GenBank/DDBJ whole genome shotgun (WGS) entry which is preliminary data.</text>
</comment>
<keyword evidence="2" id="KW-1133">Transmembrane helix</keyword>
<evidence type="ECO:0000313" key="3">
    <source>
        <dbReference type="EMBL" id="KAB1204288.1"/>
    </source>
</evidence>
<accession>A0A6A1UWT8</accession>
<evidence type="ECO:0008006" key="5">
    <source>
        <dbReference type="Google" id="ProtNLM"/>
    </source>
</evidence>
<feature type="region of interest" description="Disordered" evidence="1">
    <location>
        <begin position="149"/>
        <end position="182"/>
    </location>
</feature>
<feature type="transmembrane region" description="Helical" evidence="2">
    <location>
        <begin position="224"/>
        <end position="243"/>
    </location>
</feature>
<proteinExistence type="predicted"/>
<evidence type="ECO:0000313" key="4">
    <source>
        <dbReference type="Proteomes" id="UP000516437"/>
    </source>
</evidence>
<organism evidence="3 4">
    <name type="scientific">Morella rubra</name>
    <name type="common">Chinese bayberry</name>
    <dbReference type="NCBI Taxonomy" id="262757"/>
    <lineage>
        <taxon>Eukaryota</taxon>
        <taxon>Viridiplantae</taxon>
        <taxon>Streptophyta</taxon>
        <taxon>Embryophyta</taxon>
        <taxon>Tracheophyta</taxon>
        <taxon>Spermatophyta</taxon>
        <taxon>Magnoliopsida</taxon>
        <taxon>eudicotyledons</taxon>
        <taxon>Gunneridae</taxon>
        <taxon>Pentapetalae</taxon>
        <taxon>rosids</taxon>
        <taxon>fabids</taxon>
        <taxon>Fagales</taxon>
        <taxon>Myricaceae</taxon>
        <taxon>Morella</taxon>
    </lineage>
</organism>
<evidence type="ECO:0000256" key="1">
    <source>
        <dbReference type="SAM" id="MobiDB-lite"/>
    </source>
</evidence>
<keyword evidence="2" id="KW-0812">Transmembrane</keyword>
<dbReference type="PANTHER" id="PTHR36787">
    <property type="entry name" value="TRANSMEMBRANE PROTEIN"/>
    <property type="match status" value="1"/>
</dbReference>
<dbReference type="EMBL" id="RXIC02000026">
    <property type="protein sequence ID" value="KAB1204288.1"/>
    <property type="molecule type" value="Genomic_DNA"/>
</dbReference>
<evidence type="ECO:0000256" key="2">
    <source>
        <dbReference type="SAM" id="Phobius"/>
    </source>
</evidence>
<dbReference type="AlphaFoldDB" id="A0A6A1UWT8"/>
<gene>
    <name evidence="3" type="ORF">CJ030_MR8G020405</name>
</gene>
<dbReference type="OrthoDB" id="21589at2759"/>
<sequence length="346" mass="37666">MAGEPEKVSSRSQPAPSPPPSSTSTASQKSSFEDILKQSQVPVFSGFPAFQNGEFQMFPVMYPALVPGLNTLQNQEQVNRGAGIYAVPVLPYMGPVAGLPSNTLIPLTYNIPTYRIIELSAVAPYSTYFLGLIENHGFIWVRAPQDQGQERHVSRQSTDTATVGEERGQMGPQQQQQQQPAPQRQVVVRRFPIAFQLDLLLILKLAAVIFLFNQDGSRQRLVVLVFFASLIYLYQTGALTPIVRWLSQGMTRAAAPPHPPRPAVRAENVPAAGRLGAVNAAVAEGQPEAQVENQPANDVHGAVENENVAEPGGGNGANHWWGIVKEIQMIVFGFISSLLPGFHNIE</sequence>
<reference evidence="3 4" key="1">
    <citation type="journal article" date="2019" name="Plant Biotechnol. J.">
        <title>The red bayberry genome and genetic basis of sex determination.</title>
        <authorList>
            <person name="Jia H.M."/>
            <person name="Jia H.J."/>
            <person name="Cai Q.L."/>
            <person name="Wang Y."/>
            <person name="Zhao H.B."/>
            <person name="Yang W.F."/>
            <person name="Wang G.Y."/>
            <person name="Li Y.H."/>
            <person name="Zhan D.L."/>
            <person name="Shen Y.T."/>
            <person name="Niu Q.F."/>
            <person name="Chang L."/>
            <person name="Qiu J."/>
            <person name="Zhao L."/>
            <person name="Xie H.B."/>
            <person name="Fu W.Y."/>
            <person name="Jin J."/>
            <person name="Li X.W."/>
            <person name="Jiao Y."/>
            <person name="Zhou C.C."/>
            <person name="Tu T."/>
            <person name="Chai C.Y."/>
            <person name="Gao J.L."/>
            <person name="Fan L.J."/>
            <person name="van de Weg E."/>
            <person name="Wang J.Y."/>
            <person name="Gao Z.S."/>
        </authorList>
    </citation>
    <scope>NUCLEOTIDE SEQUENCE [LARGE SCALE GENOMIC DNA]</scope>
    <source>
        <tissue evidence="3">Leaves</tissue>
    </source>
</reference>
<protein>
    <recommendedName>
        <fullName evidence="5">Transmembrane protein</fullName>
    </recommendedName>
</protein>
<feature type="compositionally biased region" description="Low complexity" evidence="1">
    <location>
        <begin position="172"/>
        <end position="182"/>
    </location>
</feature>
<feature type="transmembrane region" description="Helical" evidence="2">
    <location>
        <begin position="193"/>
        <end position="212"/>
    </location>
</feature>
<feature type="region of interest" description="Disordered" evidence="1">
    <location>
        <begin position="1"/>
        <end position="31"/>
    </location>
</feature>
<name>A0A6A1UWT8_9ROSI</name>
<keyword evidence="2" id="KW-0472">Membrane</keyword>